<dbReference type="InterPro" id="IPR050282">
    <property type="entry name" value="Cycloisomerase_2"/>
</dbReference>
<dbReference type="Gene3D" id="2.130.10.10">
    <property type="entry name" value="YVTN repeat-like/Quinoprotein amine dehydrogenase"/>
    <property type="match status" value="1"/>
</dbReference>
<dbReference type="PANTHER" id="PTHR30344:SF7">
    <property type="entry name" value="DUF2415 DOMAIN-CONTAINING PROTEIN"/>
    <property type="match status" value="1"/>
</dbReference>
<dbReference type="PANTHER" id="PTHR30344">
    <property type="entry name" value="6-PHOSPHOGLUCONOLACTONASE-RELATED"/>
    <property type="match status" value="1"/>
</dbReference>
<name>A0A0D2NH37_HYPSF</name>
<dbReference type="Pfam" id="PF10282">
    <property type="entry name" value="Lactonase"/>
    <property type="match status" value="1"/>
</dbReference>
<gene>
    <name evidence="2" type="ORF">HYPSUDRAFT_145297</name>
</gene>
<accession>A0A0D2NH37</accession>
<reference evidence="3" key="1">
    <citation type="submission" date="2014-04" db="EMBL/GenBank/DDBJ databases">
        <title>Evolutionary Origins and Diversification of the Mycorrhizal Mutualists.</title>
        <authorList>
            <consortium name="DOE Joint Genome Institute"/>
            <consortium name="Mycorrhizal Genomics Consortium"/>
            <person name="Kohler A."/>
            <person name="Kuo A."/>
            <person name="Nagy L.G."/>
            <person name="Floudas D."/>
            <person name="Copeland A."/>
            <person name="Barry K.W."/>
            <person name="Cichocki N."/>
            <person name="Veneault-Fourrey C."/>
            <person name="LaButti K."/>
            <person name="Lindquist E.A."/>
            <person name="Lipzen A."/>
            <person name="Lundell T."/>
            <person name="Morin E."/>
            <person name="Murat C."/>
            <person name="Riley R."/>
            <person name="Ohm R."/>
            <person name="Sun H."/>
            <person name="Tunlid A."/>
            <person name="Henrissat B."/>
            <person name="Grigoriev I.V."/>
            <person name="Hibbett D.S."/>
            <person name="Martin F."/>
        </authorList>
    </citation>
    <scope>NUCLEOTIDE SEQUENCE [LARGE SCALE GENOMIC DNA]</scope>
    <source>
        <strain evidence="3">FD-334 SS-4</strain>
    </source>
</reference>
<dbReference type="STRING" id="945553.A0A0D2NH37"/>
<dbReference type="OMA" id="RTTFVWL"/>
<evidence type="ECO:0000256" key="1">
    <source>
        <dbReference type="ARBA" id="ARBA00005564"/>
    </source>
</evidence>
<dbReference type="EMBL" id="KN817591">
    <property type="protein sequence ID" value="KJA18269.1"/>
    <property type="molecule type" value="Genomic_DNA"/>
</dbReference>
<dbReference type="SUPFAM" id="SSF75011">
    <property type="entry name" value="3-carboxy-cis,cis-mucoante lactonizing enzyme"/>
    <property type="match status" value="1"/>
</dbReference>
<evidence type="ECO:0008006" key="4">
    <source>
        <dbReference type="Google" id="ProtNLM"/>
    </source>
</evidence>
<dbReference type="Proteomes" id="UP000054270">
    <property type="component" value="Unassembled WGS sequence"/>
</dbReference>
<dbReference type="GO" id="GO:0017057">
    <property type="term" value="F:6-phosphogluconolactonase activity"/>
    <property type="evidence" value="ECO:0007669"/>
    <property type="project" value="TreeGrafter"/>
</dbReference>
<sequence length="361" mass="38184">MVSFKILAGGYDVFVATYLFNSDNLSLTLLGKSPTGANPSWITRSPSNSSLLYAVNENSPLGALQSFTITPDAMLSGPLATVQSEGGSPAFAVALSTGSVAVMNYDSGDGRIIPTVAHGTQFVNASAPLITFPPPVGGVSHPHMAYEHEDEILVPDLGGDTIWRLKQNPVTKTYFIQGSLPQPLGSGPRHIAIYNDRLFTVHELASTLSVQTIPPQPNGTSTTFATVSIVPSGPAPGALWAGAEVLIPQPTLQFPTPYIYVSNRNTGVQTPTGDSIAIFEHVNQGRPDEGLVLVNQVFTGLDQIRGMEFGNEAQGGDEFLMAGGVAGTAGVIVLRRTEGGRNLEIVARNLDIPTRTSFVWL</sequence>
<proteinExistence type="inferred from homology"/>
<organism evidence="2 3">
    <name type="scientific">Hypholoma sublateritium (strain FD-334 SS-4)</name>
    <dbReference type="NCBI Taxonomy" id="945553"/>
    <lineage>
        <taxon>Eukaryota</taxon>
        <taxon>Fungi</taxon>
        <taxon>Dikarya</taxon>
        <taxon>Basidiomycota</taxon>
        <taxon>Agaricomycotina</taxon>
        <taxon>Agaricomycetes</taxon>
        <taxon>Agaricomycetidae</taxon>
        <taxon>Agaricales</taxon>
        <taxon>Agaricineae</taxon>
        <taxon>Strophariaceae</taxon>
        <taxon>Hypholoma</taxon>
    </lineage>
</organism>
<protein>
    <recommendedName>
        <fullName evidence="4">Isomerase YbhE</fullName>
    </recommendedName>
</protein>
<dbReference type="InterPro" id="IPR015943">
    <property type="entry name" value="WD40/YVTN_repeat-like_dom_sf"/>
</dbReference>
<dbReference type="InterPro" id="IPR019405">
    <property type="entry name" value="Lactonase_7-beta_prop"/>
</dbReference>
<keyword evidence="3" id="KW-1185">Reference proteome</keyword>
<dbReference type="OrthoDB" id="9972196at2759"/>
<dbReference type="AlphaFoldDB" id="A0A0D2NH37"/>
<comment type="similarity">
    <text evidence="1">Belongs to the cycloisomerase 2 family.</text>
</comment>
<evidence type="ECO:0000313" key="2">
    <source>
        <dbReference type="EMBL" id="KJA18269.1"/>
    </source>
</evidence>
<evidence type="ECO:0000313" key="3">
    <source>
        <dbReference type="Proteomes" id="UP000054270"/>
    </source>
</evidence>